<sequence>MPPKSILVLGGGLSGLSSAFHLSRRFPTVPITLLEHSNRLGGWVRSERVKVRDNQGHEASILLEGGPRTLRPNGKSVVELVNLLGLHESVITVPKSAPAAKNRFLHIPGTNGLTPLPNSLLSVFTSPIRTVLLGGVLGEPFRARTNWRPAFNHYNDMSFDDFLTYHFGADFARLMGSALAHGIYAADSRLVSVRAAFPSLWDMAGENGTESIVLNTFKRACGFGKSDLKAVAESSAQSYDLGNVEAGLKDASVFSFRDGAEALVQALERELERRQNVTILKSHGIAAISKDTRSGDFVVSDASDVRHLCSHVVSSISLPSLHSVLEFSRSRELNSLGIDHINPPQLPHLVSNPSSSVTVINLIFPPTPGGAIHPDGFGYLVPRKENDTEIGKVNYDSLEDRLLGVVFDSCALSAQDVYPPGTNSNRTFTKLTLMLKGASEANMPSEGDLLALLSKHLVPRAPIPPPVFMRVHLSKDCISTPSVGHLERMAELRKALGGTEKDSFWGGRFEVLGAGVGGVSVPDCIEQGRRLALRWSR</sequence>
<evidence type="ECO:0000256" key="4">
    <source>
        <dbReference type="ARBA" id="ARBA00012867"/>
    </source>
</evidence>
<dbReference type="InterPro" id="IPR050464">
    <property type="entry name" value="Zeta_carotene_desat/Oxidored"/>
</dbReference>
<dbReference type="EMBL" id="OZ037954">
    <property type="protein sequence ID" value="CAL1698977.1"/>
    <property type="molecule type" value="Genomic_DNA"/>
</dbReference>
<keyword evidence="8 11" id="KW-0350">Heme biosynthesis</keyword>
<dbReference type="PANTHER" id="PTHR42923:SF3">
    <property type="entry name" value="PROTOPORPHYRINOGEN OXIDASE"/>
    <property type="match status" value="1"/>
</dbReference>
<dbReference type="Proteomes" id="UP001497453">
    <property type="component" value="Chromosome 11"/>
</dbReference>
<evidence type="ECO:0000256" key="5">
    <source>
        <dbReference type="ARBA" id="ARBA00022630"/>
    </source>
</evidence>
<keyword evidence="9 11" id="KW-0627">Porphyrin biosynthesis</keyword>
<evidence type="ECO:0000313" key="14">
    <source>
        <dbReference type="Proteomes" id="UP001497453"/>
    </source>
</evidence>
<accession>A0ABP1CW93</accession>
<dbReference type="SUPFAM" id="SSF54373">
    <property type="entry name" value="FAD-linked reductases, C-terminal domain"/>
    <property type="match status" value="1"/>
</dbReference>
<evidence type="ECO:0000256" key="9">
    <source>
        <dbReference type="ARBA" id="ARBA00023244"/>
    </source>
</evidence>
<protein>
    <recommendedName>
        <fullName evidence="4 11">Protoporphyrinogen oxidase</fullName>
        <ecNumber evidence="4 11">1.3.3.4</ecNumber>
    </recommendedName>
</protein>
<dbReference type="Gene3D" id="3.50.50.60">
    <property type="entry name" value="FAD/NAD(P)-binding domain"/>
    <property type="match status" value="1"/>
</dbReference>
<dbReference type="Pfam" id="PF01593">
    <property type="entry name" value="Amino_oxidase"/>
    <property type="match status" value="1"/>
</dbReference>
<gene>
    <name evidence="13" type="ORF">GFSPODELE1_LOCUS2436</name>
</gene>
<evidence type="ECO:0000259" key="12">
    <source>
        <dbReference type="Pfam" id="PF01593"/>
    </source>
</evidence>
<evidence type="ECO:0000256" key="8">
    <source>
        <dbReference type="ARBA" id="ARBA00023133"/>
    </source>
</evidence>
<dbReference type="InterPro" id="IPR036188">
    <property type="entry name" value="FAD/NAD-bd_sf"/>
</dbReference>
<evidence type="ECO:0000256" key="11">
    <source>
        <dbReference type="RuleBase" id="RU367069"/>
    </source>
</evidence>
<dbReference type="NCBIfam" id="TIGR00562">
    <property type="entry name" value="proto_IX_ox"/>
    <property type="match status" value="1"/>
</dbReference>
<comment type="pathway">
    <text evidence="2 11">Porphyrin-containing compound metabolism; protoporphyrin-IX biosynthesis; protoporphyrin-IX from protoporphyrinogen-IX: step 1/1.</text>
</comment>
<evidence type="ECO:0000256" key="2">
    <source>
        <dbReference type="ARBA" id="ARBA00005073"/>
    </source>
</evidence>
<comment type="function">
    <text evidence="1 11">Catalyzes the 6-electron oxidation of protoporphyrinogen-IX to form protoporphyrin-IX.</text>
</comment>
<evidence type="ECO:0000256" key="1">
    <source>
        <dbReference type="ARBA" id="ARBA00002600"/>
    </source>
</evidence>
<reference evidence="14" key="1">
    <citation type="submission" date="2024-04" db="EMBL/GenBank/DDBJ databases">
        <authorList>
            <person name="Shaw F."/>
            <person name="Minotto A."/>
        </authorList>
    </citation>
    <scope>NUCLEOTIDE SEQUENCE [LARGE SCALE GENOMIC DNA]</scope>
</reference>
<dbReference type="PANTHER" id="PTHR42923">
    <property type="entry name" value="PROTOPORPHYRINOGEN OXIDASE"/>
    <property type="match status" value="1"/>
</dbReference>
<evidence type="ECO:0000256" key="10">
    <source>
        <dbReference type="ARBA" id="ARBA00047554"/>
    </source>
</evidence>
<evidence type="ECO:0000256" key="7">
    <source>
        <dbReference type="ARBA" id="ARBA00023002"/>
    </source>
</evidence>
<keyword evidence="5 11" id="KW-0285">Flavoprotein</keyword>
<comment type="catalytic activity">
    <reaction evidence="10 11">
        <text>protoporphyrinogen IX + 3 O2 = protoporphyrin IX + 3 H2O2</text>
        <dbReference type="Rhea" id="RHEA:25576"/>
        <dbReference type="ChEBI" id="CHEBI:15379"/>
        <dbReference type="ChEBI" id="CHEBI:16240"/>
        <dbReference type="ChEBI" id="CHEBI:57306"/>
        <dbReference type="ChEBI" id="CHEBI:57307"/>
        <dbReference type="EC" id="1.3.3.4"/>
    </reaction>
</comment>
<comment type="cofactor">
    <cofactor evidence="11">
        <name>FAD</name>
        <dbReference type="ChEBI" id="CHEBI:57692"/>
    </cofactor>
    <text evidence="11">Binds 1 FAD per subunit.</text>
</comment>
<name>A0ABP1CW93_9APHY</name>
<organism evidence="13 14">
    <name type="scientific">Somion occarium</name>
    <dbReference type="NCBI Taxonomy" id="3059160"/>
    <lineage>
        <taxon>Eukaryota</taxon>
        <taxon>Fungi</taxon>
        <taxon>Dikarya</taxon>
        <taxon>Basidiomycota</taxon>
        <taxon>Agaricomycotina</taxon>
        <taxon>Agaricomycetes</taxon>
        <taxon>Polyporales</taxon>
        <taxon>Cerrenaceae</taxon>
        <taxon>Somion</taxon>
    </lineage>
</organism>
<evidence type="ECO:0000256" key="6">
    <source>
        <dbReference type="ARBA" id="ARBA00022827"/>
    </source>
</evidence>
<feature type="domain" description="Amine oxidase" evidence="12">
    <location>
        <begin position="13"/>
        <end position="385"/>
    </location>
</feature>
<comment type="subcellular location">
    <subcellularLocation>
        <location evidence="11">Mitochondrion inner membrane</location>
    </subcellularLocation>
</comment>
<dbReference type="InterPro" id="IPR004572">
    <property type="entry name" value="Protoporphyrinogen_oxidase"/>
</dbReference>
<dbReference type="SUPFAM" id="SSF51905">
    <property type="entry name" value="FAD/NAD(P)-binding domain"/>
    <property type="match status" value="1"/>
</dbReference>
<dbReference type="EC" id="1.3.3.4" evidence="4 11"/>
<evidence type="ECO:0000256" key="3">
    <source>
        <dbReference type="ARBA" id="ARBA00010551"/>
    </source>
</evidence>
<evidence type="ECO:0000313" key="13">
    <source>
        <dbReference type="EMBL" id="CAL1698977.1"/>
    </source>
</evidence>
<proteinExistence type="inferred from homology"/>
<comment type="similarity">
    <text evidence="3 11">Belongs to the protoporphyrinogen/coproporphyrinogen oxidase family. Protoporphyrinogen oxidase subfamily.</text>
</comment>
<keyword evidence="7 11" id="KW-0560">Oxidoreductase</keyword>
<dbReference type="InterPro" id="IPR002937">
    <property type="entry name" value="Amino_oxidase"/>
</dbReference>
<keyword evidence="6 11" id="KW-0274">FAD</keyword>
<keyword evidence="14" id="KW-1185">Reference proteome</keyword>